<dbReference type="InterPro" id="IPR011050">
    <property type="entry name" value="Pectin_lyase_fold/virulence"/>
</dbReference>
<evidence type="ECO:0000313" key="3">
    <source>
        <dbReference type="Proteomes" id="UP000320055"/>
    </source>
</evidence>
<dbReference type="AlphaFoldDB" id="A0A563VP82"/>
<evidence type="ECO:0000313" key="2">
    <source>
        <dbReference type="EMBL" id="VEP13278.1"/>
    </source>
</evidence>
<accession>A0A563VP82</accession>
<dbReference type="InterPro" id="IPR012334">
    <property type="entry name" value="Pectin_lyas_fold"/>
</dbReference>
<dbReference type="SUPFAM" id="SSF51126">
    <property type="entry name" value="Pectin lyase-like"/>
    <property type="match status" value="3"/>
</dbReference>
<name>A0A563VP82_9CYAN</name>
<protein>
    <recommendedName>
        <fullName evidence="4">S-layer family protein</fullName>
    </recommendedName>
</protein>
<sequence length="740" mass="74878">MINADSLNLENGGIISSSAEGRGNAGSIRVEATENVNIEGFTIFDEDTTRTSTIETELESGAVGNAGNVEITANSLSLSDNGEISSSTSGQGNAGNVRLNIAGEANLTDGNIFSNVEREAKGDGGNITIEAGSLSLESGGQIQTLVRREDQEEGLAGGRGDGGSISIGVEEDLLLSGIDENGLPSGILSQSGTGTVGNAGNIVINADSLNLENGGIISSSAEGRGNAGSIRVEATENVNIEGFNIFDENTTRTSTIETELGSGAVGDAGGIEITTSNLTLTNGGTVNASTSGTGDAGLVTIDASQNISAAGENSQGNVSGIFSNVGGNAVGNAGGIEITTAQLSLTGGGEVVATTFGDGDAGDLTVTASEYIELVGSNGKVPSGLFANTIEGDGNGGDLTIATDKLIVRDEAVITVGNFQQVVGSREPLPPGTGAAGNLKINAGSVEVSNQGKITADNASGIGGELTLKADSLTLENQASVSASTTADRGQGGIITLDIDDTLIIRDRSLISARADSGANGGNINIDAEFIIAYPSRGNSNGNDIIASAEQGQGGNIEITAESLFGIEERRAIDNNGTNDMDASSGTEGLDGAVTIETPDNNPLRKTTELSDNVVSPELVTTSNVCSASDIEDVSSLAIQGKGGIASESTAPFTADALILDGELETSSLAPNNDNFVDSNHIPPHIQPVAYKNNGEPVYLARGVIKQEDGTVILTAYPVDKNTPRNLDNSFGCNQSTLNK</sequence>
<reference evidence="2 3" key="1">
    <citation type="submission" date="2019-01" db="EMBL/GenBank/DDBJ databases">
        <authorList>
            <person name="Brito A."/>
        </authorList>
    </citation>
    <scope>NUCLEOTIDE SEQUENCE [LARGE SCALE GENOMIC DNA]</scope>
    <source>
        <strain evidence="2">1</strain>
    </source>
</reference>
<dbReference type="Proteomes" id="UP000320055">
    <property type="component" value="Unassembled WGS sequence"/>
</dbReference>
<keyword evidence="3" id="KW-1185">Reference proteome</keyword>
<proteinExistence type="predicted"/>
<feature type="region of interest" description="Disordered" evidence="1">
    <location>
        <begin position="575"/>
        <end position="608"/>
    </location>
</feature>
<dbReference type="Gene3D" id="2.160.20.10">
    <property type="entry name" value="Single-stranded right-handed beta-helix, Pectin lyase-like"/>
    <property type="match status" value="2"/>
</dbReference>
<evidence type="ECO:0008006" key="4">
    <source>
        <dbReference type="Google" id="ProtNLM"/>
    </source>
</evidence>
<gene>
    <name evidence="2" type="ORF">H1P_1910001</name>
</gene>
<feature type="compositionally biased region" description="Polar residues" evidence="1">
    <location>
        <begin position="575"/>
        <end position="587"/>
    </location>
</feature>
<evidence type="ECO:0000256" key="1">
    <source>
        <dbReference type="SAM" id="MobiDB-lite"/>
    </source>
</evidence>
<feature type="compositionally biased region" description="Polar residues" evidence="1">
    <location>
        <begin position="598"/>
        <end position="608"/>
    </location>
</feature>
<dbReference type="EMBL" id="CAACVJ010000103">
    <property type="protein sequence ID" value="VEP13278.1"/>
    <property type="molecule type" value="Genomic_DNA"/>
</dbReference>
<organism evidence="2 3">
    <name type="scientific">Hyella patelloides LEGE 07179</name>
    <dbReference type="NCBI Taxonomy" id="945734"/>
    <lineage>
        <taxon>Bacteria</taxon>
        <taxon>Bacillati</taxon>
        <taxon>Cyanobacteriota</taxon>
        <taxon>Cyanophyceae</taxon>
        <taxon>Pleurocapsales</taxon>
        <taxon>Hyellaceae</taxon>
        <taxon>Hyella</taxon>
    </lineage>
</organism>